<dbReference type="EMBL" id="JAIWYP010000003">
    <property type="protein sequence ID" value="KAH3854826.1"/>
    <property type="molecule type" value="Genomic_DNA"/>
</dbReference>
<reference evidence="2" key="1">
    <citation type="journal article" date="2019" name="bioRxiv">
        <title>The Genome of the Zebra Mussel, Dreissena polymorpha: A Resource for Invasive Species Research.</title>
        <authorList>
            <person name="McCartney M.A."/>
            <person name="Auch B."/>
            <person name="Kono T."/>
            <person name="Mallez S."/>
            <person name="Zhang Y."/>
            <person name="Obille A."/>
            <person name="Becker A."/>
            <person name="Abrahante J.E."/>
            <person name="Garbe J."/>
            <person name="Badalamenti J.P."/>
            <person name="Herman A."/>
            <person name="Mangelson H."/>
            <person name="Liachko I."/>
            <person name="Sullivan S."/>
            <person name="Sone E.D."/>
            <person name="Koren S."/>
            <person name="Silverstein K.A.T."/>
            <person name="Beckman K.B."/>
            <person name="Gohl D.M."/>
        </authorList>
    </citation>
    <scope>NUCLEOTIDE SEQUENCE</scope>
    <source>
        <strain evidence="2">Duluth1</strain>
        <tissue evidence="2">Whole animal</tissue>
    </source>
</reference>
<dbReference type="AlphaFoldDB" id="A0A9D4LB13"/>
<organism evidence="2 3">
    <name type="scientific">Dreissena polymorpha</name>
    <name type="common">Zebra mussel</name>
    <name type="synonym">Mytilus polymorpha</name>
    <dbReference type="NCBI Taxonomy" id="45954"/>
    <lineage>
        <taxon>Eukaryota</taxon>
        <taxon>Metazoa</taxon>
        <taxon>Spiralia</taxon>
        <taxon>Lophotrochozoa</taxon>
        <taxon>Mollusca</taxon>
        <taxon>Bivalvia</taxon>
        <taxon>Autobranchia</taxon>
        <taxon>Heteroconchia</taxon>
        <taxon>Euheterodonta</taxon>
        <taxon>Imparidentia</taxon>
        <taxon>Neoheterodontei</taxon>
        <taxon>Myida</taxon>
        <taxon>Dreissenoidea</taxon>
        <taxon>Dreissenidae</taxon>
        <taxon>Dreissena</taxon>
    </lineage>
</organism>
<reference evidence="2" key="2">
    <citation type="submission" date="2020-11" db="EMBL/GenBank/DDBJ databases">
        <authorList>
            <person name="McCartney M.A."/>
            <person name="Auch B."/>
            <person name="Kono T."/>
            <person name="Mallez S."/>
            <person name="Becker A."/>
            <person name="Gohl D.M."/>
            <person name="Silverstein K.A.T."/>
            <person name="Koren S."/>
            <person name="Bechman K.B."/>
            <person name="Herman A."/>
            <person name="Abrahante J.E."/>
            <person name="Garbe J."/>
        </authorList>
    </citation>
    <scope>NUCLEOTIDE SEQUENCE</scope>
    <source>
        <strain evidence="2">Duluth1</strain>
        <tissue evidence="2">Whole animal</tissue>
    </source>
</reference>
<feature type="region of interest" description="Disordered" evidence="1">
    <location>
        <begin position="1"/>
        <end position="39"/>
    </location>
</feature>
<evidence type="ECO:0000313" key="3">
    <source>
        <dbReference type="Proteomes" id="UP000828390"/>
    </source>
</evidence>
<proteinExistence type="predicted"/>
<name>A0A9D4LB13_DREPO</name>
<dbReference type="Proteomes" id="UP000828390">
    <property type="component" value="Unassembled WGS sequence"/>
</dbReference>
<evidence type="ECO:0000256" key="1">
    <source>
        <dbReference type="SAM" id="MobiDB-lite"/>
    </source>
</evidence>
<keyword evidence="3" id="KW-1185">Reference proteome</keyword>
<feature type="compositionally biased region" description="Basic residues" evidence="1">
    <location>
        <begin position="1"/>
        <end position="21"/>
    </location>
</feature>
<evidence type="ECO:0000313" key="2">
    <source>
        <dbReference type="EMBL" id="KAH3854826.1"/>
    </source>
</evidence>
<gene>
    <name evidence="2" type="ORF">DPMN_097376</name>
</gene>
<comment type="caution">
    <text evidence="2">The sequence shown here is derived from an EMBL/GenBank/DDBJ whole genome shotgun (WGS) entry which is preliminary data.</text>
</comment>
<protein>
    <submittedName>
        <fullName evidence="2">Uncharacterized protein</fullName>
    </submittedName>
</protein>
<accession>A0A9D4LB13</accession>
<sequence>MWSRTSRLRRKGQQLARRNRRSPLQVKPASIHVNGGRRGGTIEIKRDHWRYVELTV</sequence>